<dbReference type="PANTHER" id="PTHR42924">
    <property type="entry name" value="EXONUCLEASE"/>
    <property type="match status" value="1"/>
</dbReference>
<dbReference type="InterPro" id="IPR052018">
    <property type="entry name" value="PHP_domain"/>
</dbReference>
<keyword evidence="2" id="KW-1185">Reference proteome</keyword>
<dbReference type="Proteomes" id="UP000676386">
    <property type="component" value="Unassembled WGS sequence"/>
</dbReference>
<evidence type="ECO:0000313" key="2">
    <source>
        <dbReference type="Proteomes" id="UP000676386"/>
    </source>
</evidence>
<reference evidence="1 2" key="1">
    <citation type="submission" date="2021-04" db="EMBL/GenBank/DDBJ databases">
        <title>Chitinophaga sp. nov., isolated from the rhizosphere soil.</title>
        <authorList>
            <person name="He S."/>
        </authorList>
    </citation>
    <scope>NUCLEOTIDE SEQUENCE [LARGE SCALE GENOMIC DNA]</scope>
    <source>
        <strain evidence="1 2">2R12</strain>
    </source>
</reference>
<comment type="caution">
    <text evidence="1">The sequence shown here is derived from an EMBL/GenBank/DDBJ whole genome shotgun (WGS) entry which is preliminary data.</text>
</comment>
<evidence type="ECO:0008006" key="3">
    <source>
        <dbReference type="Google" id="ProtNLM"/>
    </source>
</evidence>
<gene>
    <name evidence="1" type="ORF">KE626_13075</name>
</gene>
<dbReference type="Gene3D" id="3.20.20.140">
    <property type="entry name" value="Metal-dependent hydrolases"/>
    <property type="match status" value="1"/>
</dbReference>
<dbReference type="RefSeq" id="WP_211973346.1">
    <property type="nucleotide sequence ID" value="NZ_CBFHAM010000007.1"/>
</dbReference>
<dbReference type="SUPFAM" id="SSF89550">
    <property type="entry name" value="PHP domain-like"/>
    <property type="match status" value="1"/>
</dbReference>
<organism evidence="1 2">
    <name type="scientific">Chitinophaga hostae</name>
    <dbReference type="NCBI Taxonomy" id="2831022"/>
    <lineage>
        <taxon>Bacteria</taxon>
        <taxon>Pseudomonadati</taxon>
        <taxon>Bacteroidota</taxon>
        <taxon>Chitinophagia</taxon>
        <taxon>Chitinophagales</taxon>
        <taxon>Chitinophagaceae</taxon>
        <taxon>Chitinophaga</taxon>
    </lineage>
</organism>
<dbReference type="InterPro" id="IPR016195">
    <property type="entry name" value="Pol/histidinol_Pase-like"/>
</dbReference>
<name>A0ABS5IZH3_9BACT</name>
<protein>
    <recommendedName>
        <fullName evidence="3">Polymerase/histidinol phosphatase N-terminal domain-containing protein</fullName>
    </recommendedName>
</protein>
<proteinExistence type="predicted"/>
<dbReference type="PANTHER" id="PTHR42924:SF3">
    <property type="entry name" value="POLYMERASE_HISTIDINOL PHOSPHATASE N-TERMINAL DOMAIN-CONTAINING PROTEIN"/>
    <property type="match status" value="1"/>
</dbReference>
<evidence type="ECO:0000313" key="1">
    <source>
        <dbReference type="EMBL" id="MBS0028243.1"/>
    </source>
</evidence>
<dbReference type="Pfam" id="PF13263">
    <property type="entry name" value="PHP_C"/>
    <property type="match status" value="1"/>
</dbReference>
<accession>A0ABS5IZH3</accession>
<dbReference type="EMBL" id="JAGTXB010000005">
    <property type="protein sequence ID" value="MBS0028243.1"/>
    <property type="molecule type" value="Genomic_DNA"/>
</dbReference>
<sequence length="254" mass="28197">MIKHIYGARWWKFDFHNHTPASNDFGKGDGGHMSITPENWLLMYMQAGIDCVAITDHNSGEWVDKLKLALQSLDDSKPIGYRKLFLFPGVEITASSNIHILALFDTTVGTKEINALLGAINFPAEHFGTSDAVSPKSVEEIIAEIHKKGAIAIPAHVDEACGLFKLTGHTFSQALKAEELLAIEVINKTFEKPELYKQSKLSLAEVLGSDSHVAAQVGSNYTWVKMSTPSLDALRFGCTKARLARLRRRYNKER</sequence>